<dbReference type="OrthoDB" id="9812260at2"/>
<comment type="caution">
    <text evidence="4">The sequence shown here is derived from an EMBL/GenBank/DDBJ whole genome shotgun (WGS) entry which is preliminary data.</text>
</comment>
<dbReference type="NCBIfam" id="TIGR00254">
    <property type="entry name" value="GGDEF"/>
    <property type="match status" value="1"/>
</dbReference>
<dbReference type="CDD" id="cd06225">
    <property type="entry name" value="HAMP"/>
    <property type="match status" value="1"/>
</dbReference>
<dbReference type="Pfam" id="PF00990">
    <property type="entry name" value="GGDEF"/>
    <property type="match status" value="1"/>
</dbReference>
<gene>
    <name evidence="4" type="ORF">EJC49_05135</name>
</gene>
<dbReference type="SMART" id="SM00304">
    <property type="entry name" value="HAMP"/>
    <property type="match status" value="1"/>
</dbReference>
<evidence type="ECO:0000259" key="3">
    <source>
        <dbReference type="PROSITE" id="PS50887"/>
    </source>
</evidence>
<dbReference type="InterPro" id="IPR000160">
    <property type="entry name" value="GGDEF_dom"/>
</dbReference>
<sequence length="590" mass="64373">MSFLERRVTRLRAAFSRSLRLRVLTLTLALFVGVALPAFGAFVWIVDTTSGRLSTLFAERQVLYDRYRGLGPLAREVALAETLARSPTIRDWALDEEHAAKKARGLDALEHFRTAFADRSYFLVIAGSGHYYFGDGNAGTDPNRPRYVVSREVPSDDWFYKTLALGGGCRLNVNNDRALAVTKVWINCVVEQKGQPIAVIGTGLDLSAFVADVVNTGQKGVETLFVDGSGAIQAIADRGKIDFASLTKEEAERNTVFQLVDKAEHRGLLASMMADLRAGRTDAATAVLDMGGRPMLVGVGHLDSLGWFNVSVMDVDAIVGRGLFAPLGALLASAIIVAALLITVFFKHSVLDRIAQTEGALRRIEEGKYGQPLASHDDDEIGRLTTALDRMARAVHENTERLEDTVRQRTDELERLAFLDSMTGIANRRGFTATFDMEIAAAREVGETVGLLLLDVDLFKSINDSRGHMAGDEVILEVARRIRDVVEERDHCARWGGDEFMVLVRGDAGDLMRAGRRLLDALRGSGIRLSDGTEIRVTTSIGGYLASADDTLSTATARADVALYEAKHAGRNRIMVHSPGQTPQTDVKVA</sequence>
<dbReference type="InterPro" id="IPR043128">
    <property type="entry name" value="Rev_trsase/Diguanyl_cyclase"/>
</dbReference>
<feature type="domain" description="GGDEF" evidence="3">
    <location>
        <begin position="447"/>
        <end position="579"/>
    </location>
</feature>
<dbReference type="SUPFAM" id="SSF55073">
    <property type="entry name" value="Nucleotide cyclase"/>
    <property type="match status" value="1"/>
</dbReference>
<dbReference type="SMART" id="SM00267">
    <property type="entry name" value="GGDEF"/>
    <property type="match status" value="1"/>
</dbReference>
<feature type="domain" description="HAMP" evidence="2">
    <location>
        <begin position="348"/>
        <end position="400"/>
    </location>
</feature>
<dbReference type="AlphaFoldDB" id="A0A3R9Y9V5"/>
<evidence type="ECO:0000256" key="1">
    <source>
        <dbReference type="SAM" id="Phobius"/>
    </source>
</evidence>
<dbReference type="InterPro" id="IPR003660">
    <property type="entry name" value="HAMP_dom"/>
</dbReference>
<feature type="transmembrane region" description="Helical" evidence="1">
    <location>
        <begin position="21"/>
        <end position="46"/>
    </location>
</feature>
<protein>
    <submittedName>
        <fullName evidence="4">Diguanylate cyclase</fullName>
    </submittedName>
</protein>
<dbReference type="Gene3D" id="6.10.340.10">
    <property type="match status" value="1"/>
</dbReference>
<dbReference type="Proteomes" id="UP000278398">
    <property type="component" value="Unassembled WGS sequence"/>
</dbReference>
<evidence type="ECO:0000259" key="2">
    <source>
        <dbReference type="PROSITE" id="PS50885"/>
    </source>
</evidence>
<dbReference type="PROSITE" id="PS50887">
    <property type="entry name" value="GGDEF"/>
    <property type="match status" value="1"/>
</dbReference>
<feature type="transmembrane region" description="Helical" evidence="1">
    <location>
        <begin position="323"/>
        <end position="346"/>
    </location>
</feature>
<dbReference type="CDD" id="cd01949">
    <property type="entry name" value="GGDEF"/>
    <property type="match status" value="1"/>
</dbReference>
<keyword evidence="1" id="KW-0472">Membrane</keyword>
<dbReference type="GO" id="GO:0016020">
    <property type="term" value="C:membrane"/>
    <property type="evidence" value="ECO:0007669"/>
    <property type="project" value="InterPro"/>
</dbReference>
<keyword evidence="1" id="KW-1133">Transmembrane helix</keyword>
<dbReference type="PANTHER" id="PTHR46663">
    <property type="entry name" value="DIGUANYLATE CYCLASE DGCT-RELATED"/>
    <property type="match status" value="1"/>
</dbReference>
<dbReference type="EMBL" id="RWKW01000016">
    <property type="protein sequence ID" value="RST87464.1"/>
    <property type="molecule type" value="Genomic_DNA"/>
</dbReference>
<dbReference type="PANTHER" id="PTHR46663:SF4">
    <property type="entry name" value="DIGUANYLATE CYCLASE DGCT-RELATED"/>
    <property type="match status" value="1"/>
</dbReference>
<dbReference type="PROSITE" id="PS50885">
    <property type="entry name" value="HAMP"/>
    <property type="match status" value="1"/>
</dbReference>
<keyword evidence="1" id="KW-0812">Transmembrane</keyword>
<dbReference type="InterPro" id="IPR029787">
    <property type="entry name" value="Nucleotide_cyclase"/>
</dbReference>
<organism evidence="4 5">
    <name type="scientific">Aquibium carbonis</name>
    <dbReference type="NCBI Taxonomy" id="2495581"/>
    <lineage>
        <taxon>Bacteria</taxon>
        <taxon>Pseudomonadati</taxon>
        <taxon>Pseudomonadota</taxon>
        <taxon>Alphaproteobacteria</taxon>
        <taxon>Hyphomicrobiales</taxon>
        <taxon>Phyllobacteriaceae</taxon>
        <taxon>Aquibium</taxon>
    </lineage>
</organism>
<evidence type="ECO:0000313" key="4">
    <source>
        <dbReference type="EMBL" id="RST87464.1"/>
    </source>
</evidence>
<dbReference type="Pfam" id="PF00672">
    <property type="entry name" value="HAMP"/>
    <property type="match status" value="1"/>
</dbReference>
<dbReference type="InterPro" id="IPR052163">
    <property type="entry name" value="DGC-Regulatory_Protein"/>
</dbReference>
<proteinExistence type="predicted"/>
<name>A0A3R9Y9V5_9HYPH</name>
<keyword evidence="5" id="KW-1185">Reference proteome</keyword>
<dbReference type="GO" id="GO:0007165">
    <property type="term" value="P:signal transduction"/>
    <property type="evidence" value="ECO:0007669"/>
    <property type="project" value="InterPro"/>
</dbReference>
<evidence type="ECO:0000313" key="5">
    <source>
        <dbReference type="Proteomes" id="UP000278398"/>
    </source>
</evidence>
<dbReference type="Gene3D" id="3.30.70.270">
    <property type="match status" value="1"/>
</dbReference>
<accession>A0A3R9Y9V5</accession>
<reference evidence="4 5" key="1">
    <citation type="submission" date="2018-12" db="EMBL/GenBank/DDBJ databases">
        <title>Mesorhizobium carbonis sp. nov., isolated from coal mine water.</title>
        <authorList>
            <person name="Xin W."/>
            <person name="Xu Z."/>
            <person name="Xiang F."/>
            <person name="Zhang J."/>
            <person name="Xi L."/>
            <person name="Liu J."/>
        </authorList>
    </citation>
    <scope>NUCLEOTIDE SEQUENCE [LARGE SCALE GENOMIC DNA]</scope>
    <source>
        <strain evidence="4 5">B2.3</strain>
    </source>
</reference>
<dbReference type="SUPFAM" id="SSF158472">
    <property type="entry name" value="HAMP domain-like"/>
    <property type="match status" value="1"/>
</dbReference>